<dbReference type="Proteomes" id="UP000822688">
    <property type="component" value="Chromosome V"/>
</dbReference>
<organism evidence="1 2">
    <name type="scientific">Ceratodon purpureus</name>
    <name type="common">Fire moss</name>
    <name type="synonym">Dicranum purpureum</name>
    <dbReference type="NCBI Taxonomy" id="3225"/>
    <lineage>
        <taxon>Eukaryota</taxon>
        <taxon>Viridiplantae</taxon>
        <taxon>Streptophyta</taxon>
        <taxon>Embryophyta</taxon>
        <taxon>Bryophyta</taxon>
        <taxon>Bryophytina</taxon>
        <taxon>Bryopsida</taxon>
        <taxon>Dicranidae</taxon>
        <taxon>Pseudoditrichales</taxon>
        <taxon>Ditrichaceae</taxon>
        <taxon>Ceratodon</taxon>
    </lineage>
</organism>
<reference evidence="1" key="1">
    <citation type="submission" date="2020-06" db="EMBL/GenBank/DDBJ databases">
        <title>WGS assembly of Ceratodon purpureus strain R40.</title>
        <authorList>
            <person name="Carey S.B."/>
            <person name="Jenkins J."/>
            <person name="Shu S."/>
            <person name="Lovell J.T."/>
            <person name="Sreedasyam A."/>
            <person name="Maumus F."/>
            <person name="Tiley G.P."/>
            <person name="Fernandez-Pozo N."/>
            <person name="Barry K."/>
            <person name="Chen C."/>
            <person name="Wang M."/>
            <person name="Lipzen A."/>
            <person name="Daum C."/>
            <person name="Saski C.A."/>
            <person name="Payton A.C."/>
            <person name="Mcbreen J.C."/>
            <person name="Conrad R.E."/>
            <person name="Kollar L.M."/>
            <person name="Olsson S."/>
            <person name="Huttunen S."/>
            <person name="Landis J.B."/>
            <person name="Wickett N.J."/>
            <person name="Johnson M.G."/>
            <person name="Rensing S.A."/>
            <person name="Grimwood J."/>
            <person name="Schmutz J."/>
            <person name="Mcdaniel S.F."/>
        </authorList>
    </citation>
    <scope>NUCLEOTIDE SEQUENCE</scope>
    <source>
        <strain evidence="1">R40</strain>
    </source>
</reference>
<evidence type="ECO:0000313" key="2">
    <source>
        <dbReference type="Proteomes" id="UP000822688"/>
    </source>
</evidence>
<name>A0A8T0HR73_CERPU</name>
<protein>
    <submittedName>
        <fullName evidence="1">Uncharacterized protein</fullName>
    </submittedName>
</protein>
<dbReference type="AlphaFoldDB" id="A0A8T0HR73"/>
<comment type="caution">
    <text evidence="1">The sequence shown here is derived from an EMBL/GenBank/DDBJ whole genome shotgun (WGS) entry which is preliminary data.</text>
</comment>
<accession>A0A8T0HR73</accession>
<proteinExistence type="predicted"/>
<keyword evidence="2" id="KW-1185">Reference proteome</keyword>
<dbReference type="EMBL" id="CM026426">
    <property type="protein sequence ID" value="KAG0573297.1"/>
    <property type="molecule type" value="Genomic_DNA"/>
</dbReference>
<gene>
    <name evidence="1" type="ORF">KC19_VG166300</name>
</gene>
<sequence length="60" mass="6824">MPSDNVANQSRSMKARFRTIPTLNDLQQLGPISLGLDVLLVDSNKDKNLVKLQIWPVYRD</sequence>
<evidence type="ECO:0000313" key="1">
    <source>
        <dbReference type="EMBL" id="KAG0573297.1"/>
    </source>
</evidence>